<dbReference type="PANTHER" id="PTHR11439">
    <property type="entry name" value="GAG-POL-RELATED RETROTRANSPOSON"/>
    <property type="match status" value="1"/>
</dbReference>
<dbReference type="OMA" id="SEINWEW"/>
<keyword evidence="2" id="KW-1185">Reference proteome</keyword>
<gene>
    <name evidence="1" type="ORF">KI387_040031</name>
</gene>
<dbReference type="CDD" id="cd09272">
    <property type="entry name" value="RNase_HI_RT_Ty1"/>
    <property type="match status" value="1"/>
</dbReference>
<proteinExistence type="predicted"/>
<comment type="caution">
    <text evidence="1">The sequence shown here is derived from an EMBL/GenBank/DDBJ whole genome shotgun (WGS) entry which is preliminary data.</text>
</comment>
<feature type="non-terminal residue" evidence="1">
    <location>
        <position position="143"/>
    </location>
</feature>
<accession>A0AA38CCN7</accession>
<feature type="non-terminal residue" evidence="1">
    <location>
        <position position="1"/>
    </location>
</feature>
<protein>
    <submittedName>
        <fullName evidence="1">Uncharacterized protein</fullName>
    </submittedName>
</protein>
<dbReference type="EMBL" id="JAHRHJ020000011">
    <property type="protein sequence ID" value="KAH9296443.1"/>
    <property type="molecule type" value="Genomic_DNA"/>
</dbReference>
<dbReference type="Proteomes" id="UP000824469">
    <property type="component" value="Unassembled WGS sequence"/>
</dbReference>
<evidence type="ECO:0000313" key="1">
    <source>
        <dbReference type="EMBL" id="KAH9296443.1"/>
    </source>
</evidence>
<name>A0AA38CCN7_TAXCH</name>
<dbReference type="PANTHER" id="PTHR11439:SF463">
    <property type="entry name" value="REVERSE TRANSCRIPTASE TY1_COPIA-TYPE DOMAIN-CONTAINING PROTEIN"/>
    <property type="match status" value="1"/>
</dbReference>
<reference evidence="1 2" key="1">
    <citation type="journal article" date="2021" name="Nat. Plants">
        <title>The Taxus genome provides insights into paclitaxel biosynthesis.</title>
        <authorList>
            <person name="Xiong X."/>
            <person name="Gou J."/>
            <person name="Liao Q."/>
            <person name="Li Y."/>
            <person name="Zhou Q."/>
            <person name="Bi G."/>
            <person name="Li C."/>
            <person name="Du R."/>
            <person name="Wang X."/>
            <person name="Sun T."/>
            <person name="Guo L."/>
            <person name="Liang H."/>
            <person name="Lu P."/>
            <person name="Wu Y."/>
            <person name="Zhang Z."/>
            <person name="Ro D.K."/>
            <person name="Shang Y."/>
            <person name="Huang S."/>
            <person name="Yan J."/>
        </authorList>
    </citation>
    <scope>NUCLEOTIDE SEQUENCE [LARGE SCALE GENOMIC DNA]</scope>
    <source>
        <strain evidence="1">Ta-2019</strain>
    </source>
</reference>
<organism evidence="1 2">
    <name type="scientific">Taxus chinensis</name>
    <name type="common">Chinese yew</name>
    <name type="synonym">Taxus wallichiana var. chinensis</name>
    <dbReference type="NCBI Taxonomy" id="29808"/>
    <lineage>
        <taxon>Eukaryota</taxon>
        <taxon>Viridiplantae</taxon>
        <taxon>Streptophyta</taxon>
        <taxon>Embryophyta</taxon>
        <taxon>Tracheophyta</taxon>
        <taxon>Spermatophyta</taxon>
        <taxon>Pinopsida</taxon>
        <taxon>Pinidae</taxon>
        <taxon>Conifers II</taxon>
        <taxon>Cupressales</taxon>
        <taxon>Taxaceae</taxon>
        <taxon>Taxus</taxon>
    </lineage>
</organism>
<evidence type="ECO:0000313" key="2">
    <source>
        <dbReference type="Proteomes" id="UP000824469"/>
    </source>
</evidence>
<sequence length="143" mass="15845">PDIAFAVNSLSQFMVEPKRVHWTVAKHVLRYLQGTIEYGIRYARGEGIRLMGYTDADWAGSTTDKRSTSGCCFSLGSGVVSWFSRKQKSVALSSAESEYIAASMATCEAIWLRKLLVALFGQKVETTVIHCDNQSCIKLTENP</sequence>
<dbReference type="AlphaFoldDB" id="A0AA38CCN7"/>